<evidence type="ECO:0000313" key="2">
    <source>
        <dbReference type="Proteomes" id="UP000199045"/>
    </source>
</evidence>
<gene>
    <name evidence="1" type="ORF">SAMN04488121_11022</name>
</gene>
<dbReference type="RefSeq" id="WP_089837321.1">
    <property type="nucleotide sequence ID" value="NZ_FNBN01000010.1"/>
</dbReference>
<protein>
    <submittedName>
        <fullName evidence="1">Uncharacterized protein</fullName>
    </submittedName>
</protein>
<dbReference type="Proteomes" id="UP000199045">
    <property type="component" value="Unassembled WGS sequence"/>
</dbReference>
<proteinExistence type="predicted"/>
<organism evidence="1 2">
    <name type="scientific">Chitinophaga filiformis</name>
    <name type="common">Myxococcus filiformis</name>
    <name type="synonym">Flexibacter filiformis</name>
    <dbReference type="NCBI Taxonomy" id="104663"/>
    <lineage>
        <taxon>Bacteria</taxon>
        <taxon>Pseudomonadati</taxon>
        <taxon>Bacteroidota</taxon>
        <taxon>Chitinophagia</taxon>
        <taxon>Chitinophagales</taxon>
        <taxon>Chitinophagaceae</taxon>
        <taxon>Chitinophaga</taxon>
    </lineage>
</organism>
<dbReference type="AlphaFoldDB" id="A0A1G8AX47"/>
<evidence type="ECO:0000313" key="1">
    <source>
        <dbReference type="EMBL" id="SDH25437.1"/>
    </source>
</evidence>
<accession>A0A1G8AX47</accession>
<dbReference type="OrthoDB" id="642206at2"/>
<dbReference type="EMBL" id="FNBN01000010">
    <property type="protein sequence ID" value="SDH25437.1"/>
    <property type="molecule type" value="Genomic_DNA"/>
</dbReference>
<name>A0A1G8AX47_CHIFI</name>
<reference evidence="1 2" key="1">
    <citation type="submission" date="2016-10" db="EMBL/GenBank/DDBJ databases">
        <authorList>
            <person name="de Groot N.N."/>
        </authorList>
    </citation>
    <scope>NUCLEOTIDE SEQUENCE [LARGE SCALE GENOMIC DNA]</scope>
    <source>
        <strain evidence="1 2">DSM 527</strain>
    </source>
</reference>
<sequence length="271" mass="30014">MGNNSTTEHINETMNSEVAESKKISSVMEAQKMLALQNNMLYLGADAYIGNPYALLGTVLEIRKTQADCPSIANTENASIEFSAFKIPGIEIDETSKIKEPIKRQSILVDQKLAVEVSFLNYLTAEFEGESSFSLMVFDQATGLVNRDSDTWNKGVQSWMADNKTTILDDPAVCYVYAVIGFVQKYIIRRKYTKFTVGAKGGAFGVNLNGQLYTSSEDYSLDVRYGLQTVILKRPAVTKSLFAEKEVLAEAKEDEANLFSAIAKARSFTLK</sequence>